<organism evidence="12 13">
    <name type="scientific">Hydrogenophilus thermoluteolus</name>
    <name type="common">Pseudomonas hydrogenothermophila</name>
    <dbReference type="NCBI Taxonomy" id="297"/>
    <lineage>
        <taxon>Bacteria</taxon>
        <taxon>Pseudomonadati</taxon>
        <taxon>Pseudomonadota</taxon>
        <taxon>Hydrogenophilia</taxon>
        <taxon>Hydrogenophilales</taxon>
        <taxon>Hydrogenophilaceae</taxon>
        <taxon>Hydrogenophilus</taxon>
    </lineage>
</organism>
<feature type="domain" description="PPIase FKBP-type" evidence="11">
    <location>
        <begin position="10"/>
        <end position="104"/>
    </location>
</feature>
<keyword evidence="13" id="KW-1185">Reference proteome</keyword>
<evidence type="ECO:0000256" key="6">
    <source>
        <dbReference type="ARBA" id="ARBA00023186"/>
    </source>
</evidence>
<evidence type="ECO:0000256" key="4">
    <source>
        <dbReference type="ARBA" id="ARBA00022490"/>
    </source>
</evidence>
<evidence type="ECO:0000256" key="10">
    <source>
        <dbReference type="RuleBase" id="RU003915"/>
    </source>
</evidence>
<evidence type="ECO:0000256" key="7">
    <source>
        <dbReference type="ARBA" id="ARBA00023235"/>
    </source>
</evidence>
<dbReference type="EMBL" id="AP018558">
    <property type="protein sequence ID" value="BBD77395.1"/>
    <property type="molecule type" value="Genomic_DNA"/>
</dbReference>
<dbReference type="OrthoDB" id="3173132at2"/>
<keyword evidence="6" id="KW-0143">Chaperone</keyword>
<accession>A0A2Z6DYQ8</accession>
<evidence type="ECO:0000256" key="8">
    <source>
        <dbReference type="ARBA" id="ARBA00037071"/>
    </source>
</evidence>
<evidence type="ECO:0000256" key="9">
    <source>
        <dbReference type="PROSITE-ProRule" id="PRU00277"/>
    </source>
</evidence>
<dbReference type="Gene3D" id="3.10.50.40">
    <property type="match status" value="1"/>
</dbReference>
<keyword evidence="5 9" id="KW-0697">Rotamase</keyword>
<name>A0A2Z6DYQ8_HYDTE</name>
<comment type="subcellular location">
    <subcellularLocation>
        <location evidence="2">Cytoplasm</location>
    </subcellularLocation>
</comment>
<dbReference type="EC" id="5.2.1.8" evidence="10"/>
<proteinExistence type="inferred from homology"/>
<evidence type="ECO:0000256" key="1">
    <source>
        <dbReference type="ARBA" id="ARBA00000971"/>
    </source>
</evidence>
<comment type="catalytic activity">
    <reaction evidence="1 9 10">
        <text>[protein]-peptidylproline (omega=180) = [protein]-peptidylproline (omega=0)</text>
        <dbReference type="Rhea" id="RHEA:16237"/>
        <dbReference type="Rhea" id="RHEA-COMP:10747"/>
        <dbReference type="Rhea" id="RHEA-COMP:10748"/>
        <dbReference type="ChEBI" id="CHEBI:83833"/>
        <dbReference type="ChEBI" id="CHEBI:83834"/>
        <dbReference type="EC" id="5.2.1.8"/>
    </reaction>
</comment>
<reference evidence="12 13" key="1">
    <citation type="submission" date="2018-04" db="EMBL/GenBank/DDBJ databases">
        <title>Complete genome sequence of Hydrogenophilus thermoluteolus TH-1.</title>
        <authorList>
            <person name="Arai H."/>
        </authorList>
    </citation>
    <scope>NUCLEOTIDE SEQUENCE [LARGE SCALE GENOMIC DNA]</scope>
    <source>
        <strain evidence="12 13">TH-1</strain>
    </source>
</reference>
<evidence type="ECO:0000256" key="5">
    <source>
        <dbReference type="ARBA" id="ARBA00023110"/>
    </source>
</evidence>
<dbReference type="KEGG" id="htl:HPTL_1131"/>
<evidence type="ECO:0000256" key="3">
    <source>
        <dbReference type="ARBA" id="ARBA00006577"/>
    </source>
</evidence>
<dbReference type="PANTHER" id="PTHR47861">
    <property type="entry name" value="FKBP-TYPE PEPTIDYL-PROLYL CIS-TRANS ISOMERASE SLYD"/>
    <property type="match status" value="1"/>
</dbReference>
<keyword evidence="4" id="KW-0963">Cytoplasm</keyword>
<dbReference type="InterPro" id="IPR046357">
    <property type="entry name" value="PPIase_dom_sf"/>
</dbReference>
<dbReference type="Pfam" id="PF00254">
    <property type="entry name" value="FKBP_C"/>
    <property type="match status" value="1"/>
</dbReference>
<dbReference type="GO" id="GO:0003755">
    <property type="term" value="F:peptidyl-prolyl cis-trans isomerase activity"/>
    <property type="evidence" value="ECO:0007669"/>
    <property type="project" value="UniProtKB-UniRule"/>
</dbReference>
<dbReference type="PROSITE" id="PS50059">
    <property type="entry name" value="FKBP_PPIASE"/>
    <property type="match status" value="1"/>
</dbReference>
<protein>
    <recommendedName>
        <fullName evidence="10">Peptidyl-prolyl cis-trans isomerase</fullName>
        <ecNumber evidence="10">5.2.1.8</ecNumber>
    </recommendedName>
</protein>
<dbReference type="InterPro" id="IPR001179">
    <property type="entry name" value="PPIase_FKBP_dom"/>
</dbReference>
<dbReference type="RefSeq" id="WP_119335135.1">
    <property type="nucleotide sequence ID" value="NZ_AP018558.1"/>
</dbReference>
<dbReference type="PANTHER" id="PTHR47861:SF3">
    <property type="entry name" value="FKBP-TYPE PEPTIDYL-PROLYL CIS-TRANS ISOMERASE SLYD"/>
    <property type="match status" value="1"/>
</dbReference>
<keyword evidence="7 9" id="KW-0413">Isomerase</keyword>
<sequence>MTTQQAAQAGDTVQVHYKGTLADGSVFDSSEGRDPLQFTLGAGQVIPGFEKAVEGMQVGERKTITIPADEAYGQRSERAMLQVPREQLPPEIEPEVGLQLVMQRADGQQIPVVVAEVTETHVTIDANHPLAGHDLTFEIELVAADRAA</sequence>
<comment type="similarity">
    <text evidence="3 10">Belongs to the FKBP-type PPIase family.</text>
</comment>
<evidence type="ECO:0000256" key="2">
    <source>
        <dbReference type="ARBA" id="ARBA00004496"/>
    </source>
</evidence>
<dbReference type="Proteomes" id="UP000262004">
    <property type="component" value="Chromosome"/>
</dbReference>
<comment type="function">
    <text evidence="8">Also involved in hydrogenase metallocenter assembly, probably by participating in the nickel insertion step. This function in hydrogenase biosynthesis requires chaperone activity and the presence of the metal-binding domain, but not PPIase activity.</text>
</comment>
<gene>
    <name evidence="12" type="ORF">HPTL_1131</name>
</gene>
<evidence type="ECO:0000259" key="11">
    <source>
        <dbReference type="PROSITE" id="PS50059"/>
    </source>
</evidence>
<dbReference type="AlphaFoldDB" id="A0A2Z6DYQ8"/>
<evidence type="ECO:0000313" key="12">
    <source>
        <dbReference type="EMBL" id="BBD77395.1"/>
    </source>
</evidence>
<dbReference type="GO" id="GO:0042026">
    <property type="term" value="P:protein refolding"/>
    <property type="evidence" value="ECO:0007669"/>
    <property type="project" value="UniProtKB-ARBA"/>
</dbReference>
<evidence type="ECO:0000313" key="13">
    <source>
        <dbReference type="Proteomes" id="UP000262004"/>
    </source>
</evidence>
<dbReference type="SUPFAM" id="SSF54534">
    <property type="entry name" value="FKBP-like"/>
    <property type="match status" value="1"/>
</dbReference>
<dbReference type="GO" id="GO:0005737">
    <property type="term" value="C:cytoplasm"/>
    <property type="evidence" value="ECO:0007669"/>
    <property type="project" value="UniProtKB-SubCell"/>
</dbReference>